<evidence type="ECO:0000259" key="3">
    <source>
        <dbReference type="SMART" id="SM01347"/>
    </source>
</evidence>
<name>A0AAV4LLF5_BABCB</name>
<feature type="compositionally biased region" description="Basic and acidic residues" evidence="2">
    <location>
        <begin position="140"/>
        <end position="161"/>
    </location>
</feature>
<dbReference type="InterPro" id="IPR041796">
    <property type="entry name" value="Mre11_N"/>
</dbReference>
<feature type="domain" description="Mre11 DNA-binding" evidence="3">
    <location>
        <begin position="538"/>
        <end position="720"/>
    </location>
</feature>
<keyword evidence="1" id="KW-0378">Hydrolase</keyword>
<dbReference type="GO" id="GO:0006303">
    <property type="term" value="P:double-strand break repair via nonhomologous end joining"/>
    <property type="evidence" value="ECO:0007669"/>
    <property type="project" value="TreeGrafter"/>
</dbReference>
<feature type="region of interest" description="Disordered" evidence="2">
    <location>
        <begin position="844"/>
        <end position="870"/>
    </location>
</feature>
<dbReference type="PANTHER" id="PTHR10139:SF1">
    <property type="entry name" value="DOUBLE-STRAND BREAK REPAIR PROTEIN MRE11"/>
    <property type="match status" value="1"/>
</dbReference>
<dbReference type="RefSeq" id="XP_067712999.1">
    <property type="nucleotide sequence ID" value="XM_067856898.1"/>
</dbReference>
<dbReference type="SMART" id="SM01347">
    <property type="entry name" value="Mre11_DNA_bind"/>
    <property type="match status" value="1"/>
</dbReference>
<dbReference type="GO" id="GO:0007095">
    <property type="term" value="P:mitotic G2 DNA damage checkpoint signaling"/>
    <property type="evidence" value="ECO:0007669"/>
    <property type="project" value="TreeGrafter"/>
</dbReference>
<dbReference type="GeneID" id="94192411"/>
<dbReference type="GO" id="GO:0097552">
    <property type="term" value="P:mitochondrial double-strand break repair via homologous recombination"/>
    <property type="evidence" value="ECO:0007669"/>
    <property type="project" value="TreeGrafter"/>
</dbReference>
<dbReference type="Proteomes" id="UP001497744">
    <property type="component" value="Unassembled WGS sequence"/>
</dbReference>
<gene>
    <name evidence="4" type="ORF">BcabD6B2_03630</name>
</gene>
<sequence>MAPRFTSFKSVWNKVMQHSDIENAVSPEKPIVPKRNPLSLSASTSALSSSTSSSVARSTQRKGGTKFTVSPPEDGEPASTSASMTGSFEEANAIDASCRSSMYVGTAAGGVNETEASAAVPVLRDMKTPSVAGSDVGSTHARDHSFVTPRDTVESAEEHTPLELPQLGHPSPVAKAYPDAVQSAVPDAGRDSNRIVKHSEPLQTSQAIPQAKSEADPIPSRPAEVVHEDILNELELQDDPLDSGMFRALIFTDTHLGHKEGDPVRGNDAFNAFEEVLFLAKHLSVDAIFHSGDMFDDSHPSRAVMYRTMELLRQYCGKGEGTPGADTFSYHVPRDVAPRNEERRKLALQGFHIPESRERRIPFFVIHGNHDNPTALNGLSPIDLLDVSGLVTFFGTTTDMNRVELRPILLRKGSINVALYGLGWVKDDYLYQAFEEGRVVFVPPSDLERNWYNVLLFHQNRYPRRGKGTLDYIPETLLPEWLDLVVWGHEHECLKYPQRCESRNFHILQLGSTVQTSMAASEMAPKHCCLLELDGERVTFSPITLETARQLHYSDISLAQLGITNGSENDIGSKLSTMVNHILNGMRNRPKTALRASQVAHITISRDDRFKLRSAVENAERLPLIRLRVDHSGFDSINPRTFGNNFVGRVANPADILRFWQKHPSRSLRPEASNGAAQDGDLGAGAFAMDVKNTVFPAIEQQCRLKLLLERELNDAVERFAMAMEAPAIADYVRKSVEQMHEVLRASMAEQAGSQLCENVYDQIVEREILARTQAARVQAGLDSSRASAGILAESTSMSDVLNPSGVMDPLAAVASNSYYVSSAGKDASVSLGSSVCLDASTKSTVPTHMSSSMGPALSRGPTTPRGAAASLSNVDSANLGVSLDANTCADFNQAPNTSGSVDLGSSMLSGSGVMRDFMAQSPRLASIQTKSPVREVYARKSESSPAASPLRQNQSMSFQTHVQSAQFPTPSSVFHKSSTQSQQVTFIDQGTPASSSSSHYAEALRGPKRERSGDSTSRKAGKRVCSQELPSGVTTAEIADALMPVESIALLGRGRRLGHVGSINNDDKPLELSDFDDTVLPLASSTWDRSTGSAGMERLQRDSQSHLGPVVDLNTPRLSRNEDDSYAGQQTIVRSSPSASPLRGLSSQLEDSKDSPNQRNCSQGFRNTLISMFFKKK</sequence>
<dbReference type="GO" id="GO:0000724">
    <property type="term" value="P:double-strand break repair via homologous recombination"/>
    <property type="evidence" value="ECO:0007669"/>
    <property type="project" value="TreeGrafter"/>
</dbReference>
<evidence type="ECO:0000256" key="1">
    <source>
        <dbReference type="ARBA" id="ARBA00022801"/>
    </source>
</evidence>
<feature type="compositionally biased region" description="Polar residues" evidence="2">
    <location>
        <begin position="1128"/>
        <end position="1150"/>
    </location>
</feature>
<feature type="compositionally biased region" description="Polar residues" evidence="2">
    <location>
        <begin position="944"/>
        <end position="1000"/>
    </location>
</feature>
<dbReference type="InterPro" id="IPR004843">
    <property type="entry name" value="Calcineurin-like_PHP"/>
</dbReference>
<dbReference type="GO" id="GO:0030870">
    <property type="term" value="C:Mre11 complex"/>
    <property type="evidence" value="ECO:0007669"/>
    <property type="project" value="TreeGrafter"/>
</dbReference>
<dbReference type="GO" id="GO:0003677">
    <property type="term" value="F:DNA binding"/>
    <property type="evidence" value="ECO:0007669"/>
    <property type="project" value="UniProtKB-KW"/>
</dbReference>
<dbReference type="Gene3D" id="3.60.21.10">
    <property type="match status" value="1"/>
</dbReference>
<reference evidence="4 5" key="1">
    <citation type="submission" date="2021-06" db="EMBL/GenBank/DDBJ databases">
        <title>Genome sequence of Babesia caballi.</title>
        <authorList>
            <person name="Yamagishi J."/>
            <person name="Kidaka T."/>
            <person name="Ochi A."/>
        </authorList>
    </citation>
    <scope>NUCLEOTIDE SEQUENCE [LARGE SCALE GENOMIC DNA]</scope>
    <source>
        <strain evidence="4">USDA-D6B2</strain>
    </source>
</reference>
<keyword evidence="5" id="KW-1185">Reference proteome</keyword>
<dbReference type="GO" id="GO:0042138">
    <property type="term" value="P:meiotic DNA double-strand break formation"/>
    <property type="evidence" value="ECO:0007669"/>
    <property type="project" value="TreeGrafter"/>
</dbReference>
<dbReference type="GO" id="GO:0035861">
    <property type="term" value="C:site of double-strand break"/>
    <property type="evidence" value="ECO:0007669"/>
    <property type="project" value="TreeGrafter"/>
</dbReference>
<feature type="compositionally biased region" description="Polar residues" evidence="2">
    <location>
        <begin position="844"/>
        <end position="854"/>
    </location>
</feature>
<dbReference type="GO" id="GO:0000723">
    <property type="term" value="P:telomere maintenance"/>
    <property type="evidence" value="ECO:0007669"/>
    <property type="project" value="TreeGrafter"/>
</dbReference>
<dbReference type="EMBL" id="BPLF01000001">
    <property type="protein sequence ID" value="GIX60928.1"/>
    <property type="molecule type" value="Genomic_DNA"/>
</dbReference>
<dbReference type="PANTHER" id="PTHR10139">
    <property type="entry name" value="DOUBLE-STRAND BREAK REPAIR PROTEIN MRE11"/>
    <property type="match status" value="1"/>
</dbReference>
<dbReference type="Pfam" id="PF04152">
    <property type="entry name" value="Mre11_DNA_bind"/>
    <property type="match status" value="1"/>
</dbReference>
<dbReference type="AlphaFoldDB" id="A0AAV4LLF5"/>
<dbReference type="InterPro" id="IPR038487">
    <property type="entry name" value="Mre11_capping_dom"/>
</dbReference>
<comment type="caution">
    <text evidence="4">The sequence shown here is derived from an EMBL/GenBank/DDBJ whole genome shotgun (WGS) entry which is preliminary data.</text>
</comment>
<dbReference type="CDD" id="cd00840">
    <property type="entry name" value="MPP_Mre11_N"/>
    <property type="match status" value="1"/>
</dbReference>
<feature type="region of interest" description="Disordered" evidence="2">
    <location>
        <begin position="130"/>
        <end position="169"/>
    </location>
</feature>
<feature type="region of interest" description="Disordered" evidence="2">
    <location>
        <begin position="926"/>
        <end position="1029"/>
    </location>
</feature>
<dbReference type="GO" id="GO:0030145">
    <property type="term" value="F:manganese ion binding"/>
    <property type="evidence" value="ECO:0007669"/>
    <property type="project" value="InterPro"/>
</dbReference>
<dbReference type="Gene3D" id="3.30.110.110">
    <property type="entry name" value="Mre11, capping domain"/>
    <property type="match status" value="1"/>
</dbReference>
<feature type="region of interest" description="Disordered" evidence="2">
    <location>
        <begin position="22"/>
        <end position="88"/>
    </location>
</feature>
<dbReference type="InterPro" id="IPR029052">
    <property type="entry name" value="Metallo-depent_PP-like"/>
</dbReference>
<dbReference type="Pfam" id="PF00149">
    <property type="entry name" value="Metallophos"/>
    <property type="match status" value="1"/>
</dbReference>
<dbReference type="InterPro" id="IPR007281">
    <property type="entry name" value="Mre11_DNA-bd"/>
</dbReference>
<feature type="region of interest" description="Disordered" evidence="2">
    <location>
        <begin position="1087"/>
        <end position="1163"/>
    </location>
</feature>
<evidence type="ECO:0000256" key="2">
    <source>
        <dbReference type="SAM" id="MobiDB-lite"/>
    </source>
</evidence>
<dbReference type="SUPFAM" id="SSF56300">
    <property type="entry name" value="Metallo-dependent phosphatases"/>
    <property type="match status" value="1"/>
</dbReference>
<organism evidence="4 5">
    <name type="scientific">Babesia caballi</name>
    <dbReference type="NCBI Taxonomy" id="5871"/>
    <lineage>
        <taxon>Eukaryota</taxon>
        <taxon>Sar</taxon>
        <taxon>Alveolata</taxon>
        <taxon>Apicomplexa</taxon>
        <taxon>Aconoidasida</taxon>
        <taxon>Piroplasmida</taxon>
        <taxon>Babesiidae</taxon>
        <taxon>Babesia</taxon>
    </lineage>
</organism>
<feature type="compositionally biased region" description="Low complexity" evidence="2">
    <location>
        <begin position="38"/>
        <end position="58"/>
    </location>
</feature>
<evidence type="ECO:0000313" key="4">
    <source>
        <dbReference type="EMBL" id="GIX60928.1"/>
    </source>
</evidence>
<keyword evidence="4" id="KW-0238">DNA-binding</keyword>
<feature type="compositionally biased region" description="Basic and acidic residues" evidence="2">
    <location>
        <begin position="933"/>
        <end position="943"/>
    </location>
</feature>
<feature type="compositionally biased region" description="Basic and acidic residues" evidence="2">
    <location>
        <begin position="1006"/>
        <end position="1018"/>
    </location>
</feature>
<protein>
    <submittedName>
        <fullName evidence="4">Mre11 DNA-binding domain-containing protein</fullName>
    </submittedName>
</protein>
<dbReference type="GO" id="GO:0000014">
    <property type="term" value="F:single-stranded DNA endodeoxyribonuclease activity"/>
    <property type="evidence" value="ECO:0007669"/>
    <property type="project" value="TreeGrafter"/>
</dbReference>
<accession>A0AAV4LLF5</accession>
<evidence type="ECO:0000313" key="5">
    <source>
        <dbReference type="Proteomes" id="UP001497744"/>
    </source>
</evidence>
<proteinExistence type="predicted"/>